<dbReference type="PROSITE" id="PS00211">
    <property type="entry name" value="ABC_TRANSPORTER_1"/>
    <property type="match status" value="1"/>
</dbReference>
<dbReference type="Pfam" id="PF00005">
    <property type="entry name" value="ABC_tran"/>
    <property type="match status" value="2"/>
</dbReference>
<gene>
    <name evidence="11" type="ORF">KTH89_16850</name>
</gene>
<dbReference type="AlphaFoldDB" id="A0A949NFY8"/>
<dbReference type="EMBL" id="JAHQCW010000031">
    <property type="protein sequence ID" value="MBU9738214.1"/>
    <property type="molecule type" value="Genomic_DNA"/>
</dbReference>
<dbReference type="CDD" id="cd03216">
    <property type="entry name" value="ABC_Carb_Monos_I"/>
    <property type="match status" value="1"/>
</dbReference>
<accession>A0A949NFY8</accession>
<keyword evidence="5" id="KW-0677">Repeat</keyword>
<feature type="domain" description="ABC transporter" evidence="10">
    <location>
        <begin position="256"/>
        <end position="500"/>
    </location>
</feature>
<keyword evidence="6" id="KW-0547">Nucleotide-binding</keyword>
<dbReference type="PANTHER" id="PTHR43790">
    <property type="entry name" value="CARBOHYDRATE TRANSPORT ATP-BINDING PROTEIN MG119-RELATED"/>
    <property type="match status" value="1"/>
</dbReference>
<protein>
    <submittedName>
        <fullName evidence="11">Sugar ABC transporter ATP-binding protein</fullName>
    </submittedName>
</protein>
<evidence type="ECO:0000256" key="1">
    <source>
        <dbReference type="ARBA" id="ARBA00004202"/>
    </source>
</evidence>
<keyword evidence="3" id="KW-1003">Cell membrane</keyword>
<keyword evidence="12" id="KW-1185">Reference proteome</keyword>
<dbReference type="InterPro" id="IPR017871">
    <property type="entry name" value="ABC_transporter-like_CS"/>
</dbReference>
<keyword evidence="9" id="KW-0472">Membrane</keyword>
<evidence type="ECO:0000259" key="10">
    <source>
        <dbReference type="PROSITE" id="PS50893"/>
    </source>
</evidence>
<dbReference type="Proteomes" id="UP000712157">
    <property type="component" value="Unassembled WGS sequence"/>
</dbReference>
<keyword evidence="4" id="KW-0762">Sugar transport</keyword>
<keyword evidence="2" id="KW-0813">Transport</keyword>
<evidence type="ECO:0000256" key="3">
    <source>
        <dbReference type="ARBA" id="ARBA00022475"/>
    </source>
</evidence>
<keyword evidence="7 11" id="KW-0067">ATP-binding</keyword>
<organism evidence="11 12">
    <name type="scientific">Diplocloster agilis</name>
    <dbReference type="NCBI Taxonomy" id="2850323"/>
    <lineage>
        <taxon>Bacteria</taxon>
        <taxon>Bacillati</taxon>
        <taxon>Bacillota</taxon>
        <taxon>Clostridia</taxon>
        <taxon>Lachnospirales</taxon>
        <taxon>Lachnospiraceae</taxon>
        <taxon>Diplocloster</taxon>
    </lineage>
</organism>
<dbReference type="FunFam" id="3.40.50.300:FF:000127">
    <property type="entry name" value="Ribose import ATP-binding protein RbsA"/>
    <property type="match status" value="1"/>
</dbReference>
<dbReference type="InterPro" id="IPR027417">
    <property type="entry name" value="P-loop_NTPase"/>
</dbReference>
<dbReference type="PROSITE" id="PS50893">
    <property type="entry name" value="ABC_TRANSPORTER_2"/>
    <property type="match status" value="2"/>
</dbReference>
<dbReference type="Gene3D" id="3.40.50.300">
    <property type="entry name" value="P-loop containing nucleotide triphosphate hydrolases"/>
    <property type="match status" value="2"/>
</dbReference>
<evidence type="ECO:0000256" key="8">
    <source>
        <dbReference type="ARBA" id="ARBA00022967"/>
    </source>
</evidence>
<sequence length="503" mass="55839">MGETVLELKNIVKTFPGVLALNDVSFDLEKGEVHAICGENGAGKSTLMKVLSGVYQPDSGEIHVNGQNRKFANPMESYKSGVSIIFQETSLFEEMTVLENMFLGHETSKKTLGFLPVLNYREMREKAREIFKRLNTKIDLDTKIKTLGMAQKQMVEIAKSLTFDANILIFDEPTASLTQREVDALFSIILSLKKEGMGIVYISHRLEEIFEICDRVTVLRDGQYISTKNVGGTNKDELVADMVGRTMHNYYPKTETELGDVIFRVENFYDEGFLENINFEVRKGEILGFAGLAGAGRTELMEAVCGLAPKAQGEVILDGKKLSISDYTDAMKEGLVYVSEDRGKYGLIVDMSIEENISMPQLKDFSKFGIIDRKKESAVAAEYMKEITIKAPSPDFTVNNLSGGNQQKVSIAKALAIQPKILVLDEPTRGVDVNAKAEIHKIISELTGKGLTILMISSELPELLGMCDRIYVMKEGRIVGCFSRQDATQDKILKTALEGEGEE</sequence>
<dbReference type="PANTHER" id="PTHR43790:SF3">
    <property type="entry name" value="D-ALLOSE IMPORT ATP-BINDING PROTEIN ALSA-RELATED"/>
    <property type="match status" value="1"/>
</dbReference>
<dbReference type="GO" id="GO:0016887">
    <property type="term" value="F:ATP hydrolysis activity"/>
    <property type="evidence" value="ECO:0007669"/>
    <property type="project" value="InterPro"/>
</dbReference>
<name>A0A949NFY8_9FIRM</name>
<dbReference type="InterPro" id="IPR050107">
    <property type="entry name" value="ABC_carbohydrate_import_ATPase"/>
</dbReference>
<dbReference type="InterPro" id="IPR003593">
    <property type="entry name" value="AAA+_ATPase"/>
</dbReference>
<dbReference type="SMART" id="SM00382">
    <property type="entry name" value="AAA"/>
    <property type="match status" value="2"/>
</dbReference>
<reference evidence="11" key="1">
    <citation type="submission" date="2021-06" db="EMBL/GenBank/DDBJ databases">
        <title>Description of novel taxa of the family Lachnospiraceae.</title>
        <authorList>
            <person name="Chaplin A.V."/>
            <person name="Sokolova S.R."/>
            <person name="Pikina A.P."/>
            <person name="Korzhanova M."/>
            <person name="Belova V."/>
            <person name="Korostin D."/>
            <person name="Efimov B.A."/>
        </authorList>
    </citation>
    <scope>NUCLEOTIDE SEQUENCE</scope>
    <source>
        <strain evidence="11">ASD5720</strain>
    </source>
</reference>
<evidence type="ECO:0000256" key="9">
    <source>
        <dbReference type="ARBA" id="ARBA00023136"/>
    </source>
</evidence>
<dbReference type="CDD" id="cd03215">
    <property type="entry name" value="ABC_Carb_Monos_II"/>
    <property type="match status" value="1"/>
</dbReference>
<proteinExistence type="predicted"/>
<comment type="subcellular location">
    <subcellularLocation>
        <location evidence="1">Cell membrane</location>
        <topology evidence="1">Peripheral membrane protein</topology>
    </subcellularLocation>
</comment>
<dbReference type="GO" id="GO:0005886">
    <property type="term" value="C:plasma membrane"/>
    <property type="evidence" value="ECO:0007669"/>
    <property type="project" value="UniProtKB-SubCell"/>
</dbReference>
<evidence type="ECO:0000256" key="4">
    <source>
        <dbReference type="ARBA" id="ARBA00022597"/>
    </source>
</evidence>
<feature type="domain" description="ABC transporter" evidence="10">
    <location>
        <begin position="6"/>
        <end position="246"/>
    </location>
</feature>
<evidence type="ECO:0000256" key="5">
    <source>
        <dbReference type="ARBA" id="ARBA00022737"/>
    </source>
</evidence>
<dbReference type="RefSeq" id="WP_238722475.1">
    <property type="nucleotide sequence ID" value="NZ_JAHQCW010000031.1"/>
</dbReference>
<evidence type="ECO:0000256" key="6">
    <source>
        <dbReference type="ARBA" id="ARBA00022741"/>
    </source>
</evidence>
<evidence type="ECO:0000313" key="12">
    <source>
        <dbReference type="Proteomes" id="UP000712157"/>
    </source>
</evidence>
<dbReference type="SUPFAM" id="SSF52540">
    <property type="entry name" value="P-loop containing nucleoside triphosphate hydrolases"/>
    <property type="match status" value="2"/>
</dbReference>
<dbReference type="GO" id="GO:0005524">
    <property type="term" value="F:ATP binding"/>
    <property type="evidence" value="ECO:0007669"/>
    <property type="project" value="UniProtKB-KW"/>
</dbReference>
<evidence type="ECO:0000256" key="2">
    <source>
        <dbReference type="ARBA" id="ARBA00022448"/>
    </source>
</evidence>
<comment type="caution">
    <text evidence="11">The sequence shown here is derived from an EMBL/GenBank/DDBJ whole genome shotgun (WGS) entry which is preliminary data.</text>
</comment>
<dbReference type="InterPro" id="IPR003439">
    <property type="entry name" value="ABC_transporter-like_ATP-bd"/>
</dbReference>
<evidence type="ECO:0000313" key="11">
    <source>
        <dbReference type="EMBL" id="MBU9738214.1"/>
    </source>
</evidence>
<evidence type="ECO:0000256" key="7">
    <source>
        <dbReference type="ARBA" id="ARBA00022840"/>
    </source>
</evidence>
<keyword evidence="8" id="KW-1278">Translocase</keyword>